<evidence type="ECO:0000313" key="3">
    <source>
        <dbReference type="EMBL" id="RID99321.1"/>
    </source>
</evidence>
<keyword evidence="4" id="KW-1185">Reference proteome</keyword>
<name>A0A398CC43_9BURK</name>
<feature type="chain" id="PRO_5017275918" description="Copper resistance protein D domain-containing protein" evidence="2">
    <location>
        <begin position="25"/>
        <end position="143"/>
    </location>
</feature>
<dbReference type="OrthoDB" id="5457135at2"/>
<feature type="transmembrane region" description="Helical" evidence="1">
    <location>
        <begin position="118"/>
        <end position="137"/>
    </location>
</feature>
<proteinExistence type="predicted"/>
<evidence type="ECO:0008006" key="5">
    <source>
        <dbReference type="Google" id="ProtNLM"/>
    </source>
</evidence>
<gene>
    <name evidence="3" type="ORF">D3F03_02465</name>
</gene>
<protein>
    <recommendedName>
        <fullName evidence="5">Copper resistance protein D domain-containing protein</fullName>
    </recommendedName>
</protein>
<feature type="transmembrane region" description="Helical" evidence="1">
    <location>
        <begin position="55"/>
        <end position="80"/>
    </location>
</feature>
<dbReference type="RefSeq" id="WP_119107771.1">
    <property type="nucleotide sequence ID" value="NZ_QXJC01000001.1"/>
</dbReference>
<keyword evidence="2" id="KW-0732">Signal</keyword>
<feature type="signal peptide" evidence="2">
    <location>
        <begin position="1"/>
        <end position="24"/>
    </location>
</feature>
<comment type="caution">
    <text evidence="3">The sequence shown here is derived from an EMBL/GenBank/DDBJ whole genome shotgun (WGS) entry which is preliminary data.</text>
</comment>
<keyword evidence="1" id="KW-1133">Transmembrane helix</keyword>
<evidence type="ECO:0000256" key="1">
    <source>
        <dbReference type="SAM" id="Phobius"/>
    </source>
</evidence>
<sequence length="143" mass="14687">MPISGAQALAIGGSLSAAAALAHAACVVVGAPAYRFMGAGEKMARAAEARKLQPMLVTLAITGVLFVWAAYAFSGAGAIGRLPFTKLALSAICTVYLGRAVAFPLLKPAFPENSPTFWLVSSGICLAIGLLHLYGLIAQWPAL</sequence>
<dbReference type="EMBL" id="QXJC01000001">
    <property type="protein sequence ID" value="RID99321.1"/>
    <property type="molecule type" value="Genomic_DNA"/>
</dbReference>
<dbReference type="AlphaFoldDB" id="A0A398CC43"/>
<organism evidence="3 4">
    <name type="scientific">Simplicispira hankyongi</name>
    <dbReference type="NCBI Taxonomy" id="2315688"/>
    <lineage>
        <taxon>Bacteria</taxon>
        <taxon>Pseudomonadati</taxon>
        <taxon>Pseudomonadota</taxon>
        <taxon>Betaproteobacteria</taxon>
        <taxon>Burkholderiales</taxon>
        <taxon>Comamonadaceae</taxon>
        <taxon>Simplicispira</taxon>
    </lineage>
</organism>
<dbReference type="Proteomes" id="UP000266302">
    <property type="component" value="Unassembled WGS sequence"/>
</dbReference>
<evidence type="ECO:0000256" key="2">
    <source>
        <dbReference type="SAM" id="SignalP"/>
    </source>
</evidence>
<accession>A0A398CC43</accession>
<reference evidence="3 4" key="1">
    <citation type="submission" date="2018-09" db="EMBL/GenBank/DDBJ databases">
        <title>Draft genome of Simplicispira sp. NY-02.</title>
        <authorList>
            <person name="Im W.T."/>
        </authorList>
    </citation>
    <scope>NUCLEOTIDE SEQUENCE [LARGE SCALE GENOMIC DNA]</scope>
    <source>
        <strain evidence="3 4">NY-02</strain>
    </source>
</reference>
<keyword evidence="1" id="KW-0812">Transmembrane</keyword>
<keyword evidence="1" id="KW-0472">Membrane</keyword>
<evidence type="ECO:0000313" key="4">
    <source>
        <dbReference type="Proteomes" id="UP000266302"/>
    </source>
</evidence>